<evidence type="ECO:0008006" key="3">
    <source>
        <dbReference type="Google" id="ProtNLM"/>
    </source>
</evidence>
<accession>A0A6J5L3W8</accession>
<evidence type="ECO:0000313" key="1">
    <source>
        <dbReference type="EMBL" id="CAB4127953.1"/>
    </source>
</evidence>
<dbReference type="EMBL" id="LR796227">
    <property type="protein sequence ID" value="CAB4127953.1"/>
    <property type="molecule type" value="Genomic_DNA"/>
</dbReference>
<evidence type="ECO:0000313" key="2">
    <source>
        <dbReference type="EMBL" id="CAB5219063.1"/>
    </source>
</evidence>
<gene>
    <name evidence="1" type="ORF">UFOVP109_12</name>
    <name evidence="2" type="ORF">UFOVP224_25</name>
</gene>
<name>A0A6J5L3W8_9CAUD</name>
<organism evidence="1">
    <name type="scientific">uncultured Caudovirales phage</name>
    <dbReference type="NCBI Taxonomy" id="2100421"/>
    <lineage>
        <taxon>Viruses</taxon>
        <taxon>Duplodnaviria</taxon>
        <taxon>Heunggongvirae</taxon>
        <taxon>Uroviricota</taxon>
        <taxon>Caudoviricetes</taxon>
        <taxon>Peduoviridae</taxon>
        <taxon>Maltschvirus</taxon>
        <taxon>Maltschvirus maltsch</taxon>
    </lineage>
</organism>
<protein>
    <recommendedName>
        <fullName evidence="3">Tail completion protein</fullName>
    </recommendedName>
</protein>
<proteinExistence type="predicted"/>
<sequence>MRDTILAHLRANVRNLGSFRISDNLPWFDSGQPLYHHNKKHIYVDTANSQQQPVIDTFNLAGTVTEITTVSVYFANDAKKLPSEYSQVVDVIKGARLASGTETYIQRTVSVTNSYVGDDLVTHAEFNFRKLLTN</sequence>
<reference evidence="1" key="1">
    <citation type="submission" date="2020-04" db="EMBL/GenBank/DDBJ databases">
        <authorList>
            <person name="Chiriac C."/>
            <person name="Salcher M."/>
            <person name="Ghai R."/>
            <person name="Kavagutti S V."/>
        </authorList>
    </citation>
    <scope>NUCLEOTIDE SEQUENCE</scope>
</reference>
<dbReference type="EMBL" id="LR798270">
    <property type="protein sequence ID" value="CAB5219063.1"/>
    <property type="molecule type" value="Genomic_DNA"/>
</dbReference>